<dbReference type="AlphaFoldDB" id="A0AAI8VSU6"/>
<dbReference type="GO" id="GO:0046872">
    <property type="term" value="F:metal ion binding"/>
    <property type="evidence" value="ECO:0007669"/>
    <property type="project" value="UniProtKB-KW"/>
</dbReference>
<dbReference type="InterPro" id="IPR049892">
    <property type="entry name" value="AA9"/>
</dbReference>
<evidence type="ECO:0000256" key="16">
    <source>
        <dbReference type="SAM" id="SignalP"/>
    </source>
</evidence>
<evidence type="ECO:0000256" key="1">
    <source>
        <dbReference type="ARBA" id="ARBA00001973"/>
    </source>
</evidence>
<name>A0AAI8VSU6_9PEZI</name>
<evidence type="ECO:0000313" key="19">
    <source>
        <dbReference type="Proteomes" id="UP001295740"/>
    </source>
</evidence>
<comment type="caution">
    <text evidence="18">The sequence shown here is derived from an EMBL/GenBank/DDBJ whole genome shotgun (WGS) entry which is preliminary data.</text>
</comment>
<dbReference type="Gene3D" id="2.70.50.70">
    <property type="match status" value="1"/>
</dbReference>
<evidence type="ECO:0000256" key="6">
    <source>
        <dbReference type="ARBA" id="ARBA00023001"/>
    </source>
</evidence>
<comment type="cofactor">
    <cofactor evidence="1">
        <name>Cu(2+)</name>
        <dbReference type="ChEBI" id="CHEBI:29036"/>
    </cofactor>
</comment>
<evidence type="ECO:0000256" key="5">
    <source>
        <dbReference type="ARBA" id="ARBA00022729"/>
    </source>
</evidence>
<keyword evidence="5 16" id="KW-0732">Signal</keyword>
<dbReference type="EMBL" id="CAUWAG010000016">
    <property type="protein sequence ID" value="CAJ2510467.1"/>
    <property type="molecule type" value="Genomic_DNA"/>
</dbReference>
<reference evidence="18" key="1">
    <citation type="submission" date="2023-10" db="EMBL/GenBank/DDBJ databases">
        <authorList>
            <person name="Hackl T."/>
        </authorList>
    </citation>
    <scope>NUCLEOTIDE SEQUENCE</scope>
</reference>
<dbReference type="InterPro" id="IPR005103">
    <property type="entry name" value="AA9_LPMO"/>
</dbReference>
<proteinExistence type="inferred from homology"/>
<keyword evidence="8" id="KW-0186">Copper</keyword>
<evidence type="ECO:0000256" key="7">
    <source>
        <dbReference type="ARBA" id="ARBA00023002"/>
    </source>
</evidence>
<keyword evidence="6" id="KW-0136">Cellulose degradation</keyword>
<dbReference type="CDD" id="cd21175">
    <property type="entry name" value="LPMO_AA9"/>
    <property type="match status" value="1"/>
</dbReference>
<gene>
    <name evidence="18" type="ORF">KHLLAP_LOCUS10935</name>
</gene>
<evidence type="ECO:0000256" key="9">
    <source>
        <dbReference type="ARBA" id="ARBA00023033"/>
    </source>
</evidence>
<evidence type="ECO:0000256" key="13">
    <source>
        <dbReference type="ARBA" id="ARBA00044502"/>
    </source>
</evidence>
<feature type="signal peptide" evidence="16">
    <location>
        <begin position="1"/>
        <end position="20"/>
    </location>
</feature>
<dbReference type="PANTHER" id="PTHR33353:SF36">
    <property type="entry name" value="ENDO-BETA-1,4-GLUCANASE D"/>
    <property type="match status" value="1"/>
</dbReference>
<evidence type="ECO:0000313" key="18">
    <source>
        <dbReference type="EMBL" id="CAJ2510467.1"/>
    </source>
</evidence>
<evidence type="ECO:0000256" key="11">
    <source>
        <dbReference type="ARBA" id="ARBA00023277"/>
    </source>
</evidence>
<organism evidence="18 19">
    <name type="scientific">Anthostomella pinea</name>
    <dbReference type="NCBI Taxonomy" id="933095"/>
    <lineage>
        <taxon>Eukaryota</taxon>
        <taxon>Fungi</taxon>
        <taxon>Dikarya</taxon>
        <taxon>Ascomycota</taxon>
        <taxon>Pezizomycotina</taxon>
        <taxon>Sordariomycetes</taxon>
        <taxon>Xylariomycetidae</taxon>
        <taxon>Xylariales</taxon>
        <taxon>Xylariaceae</taxon>
        <taxon>Anthostomella</taxon>
    </lineage>
</organism>
<protein>
    <recommendedName>
        <fullName evidence="15">lytic cellulose monooxygenase (C4-dehydrogenating)</fullName>
        <ecNumber evidence="15">1.14.99.56</ecNumber>
    </recommendedName>
</protein>
<comment type="subcellular location">
    <subcellularLocation>
        <location evidence="2">Secreted</location>
    </subcellularLocation>
</comment>
<feature type="domain" description="Auxiliary Activity family 9 catalytic" evidence="17">
    <location>
        <begin position="21"/>
        <end position="248"/>
    </location>
</feature>
<dbReference type="Proteomes" id="UP001295740">
    <property type="component" value="Unassembled WGS sequence"/>
</dbReference>
<keyword evidence="3" id="KW-0964">Secreted</keyword>
<keyword evidence="9" id="KW-0503">Monooxygenase</keyword>
<feature type="chain" id="PRO_5042591885" description="lytic cellulose monooxygenase (C4-dehydrogenating)" evidence="16">
    <location>
        <begin position="21"/>
        <end position="277"/>
    </location>
</feature>
<evidence type="ECO:0000256" key="3">
    <source>
        <dbReference type="ARBA" id="ARBA00022525"/>
    </source>
</evidence>
<comment type="catalytic activity">
    <reaction evidence="14">
        <text>[(1-&gt;4)-beta-D-glucosyl]n+m + reduced acceptor + O2 = 4-dehydro-beta-D-glucosyl-[(1-&gt;4)-beta-D-glucosyl]n-1 + [(1-&gt;4)-beta-D-glucosyl]m + acceptor + H2O.</text>
        <dbReference type="EC" id="1.14.99.56"/>
    </reaction>
</comment>
<dbReference type="GO" id="GO:0004497">
    <property type="term" value="F:monooxygenase activity"/>
    <property type="evidence" value="ECO:0007669"/>
    <property type="project" value="UniProtKB-KW"/>
</dbReference>
<evidence type="ECO:0000256" key="14">
    <source>
        <dbReference type="ARBA" id="ARBA00045077"/>
    </source>
</evidence>
<dbReference type="PANTHER" id="PTHR33353">
    <property type="entry name" value="PUTATIVE (AFU_ORTHOLOGUE AFUA_1G12560)-RELATED"/>
    <property type="match status" value="1"/>
</dbReference>
<keyword evidence="11" id="KW-0119">Carbohydrate metabolism</keyword>
<comment type="similarity">
    <text evidence="13">Belongs to the polysaccharide monooxygenase AA9 family.</text>
</comment>
<evidence type="ECO:0000256" key="2">
    <source>
        <dbReference type="ARBA" id="ARBA00004613"/>
    </source>
</evidence>
<keyword evidence="10" id="KW-1015">Disulfide bond</keyword>
<accession>A0AAI8VSU6</accession>
<keyword evidence="19" id="KW-1185">Reference proteome</keyword>
<evidence type="ECO:0000256" key="15">
    <source>
        <dbReference type="ARBA" id="ARBA00047174"/>
    </source>
</evidence>
<dbReference type="EC" id="1.14.99.56" evidence="15"/>
<keyword evidence="12" id="KW-0624">Polysaccharide degradation</keyword>
<keyword evidence="4" id="KW-0479">Metal-binding</keyword>
<dbReference type="Pfam" id="PF03443">
    <property type="entry name" value="AA9"/>
    <property type="match status" value="1"/>
</dbReference>
<evidence type="ECO:0000256" key="4">
    <source>
        <dbReference type="ARBA" id="ARBA00022723"/>
    </source>
</evidence>
<evidence type="ECO:0000259" key="17">
    <source>
        <dbReference type="Pfam" id="PF03443"/>
    </source>
</evidence>
<dbReference type="GO" id="GO:0005576">
    <property type="term" value="C:extracellular region"/>
    <property type="evidence" value="ECO:0007669"/>
    <property type="project" value="UniProtKB-SubCell"/>
</dbReference>
<evidence type="ECO:0000256" key="12">
    <source>
        <dbReference type="ARBA" id="ARBA00023326"/>
    </source>
</evidence>
<dbReference type="GO" id="GO:0030245">
    <property type="term" value="P:cellulose catabolic process"/>
    <property type="evidence" value="ECO:0007669"/>
    <property type="project" value="UniProtKB-KW"/>
</dbReference>
<evidence type="ECO:0000256" key="10">
    <source>
        <dbReference type="ARBA" id="ARBA00023157"/>
    </source>
</evidence>
<evidence type="ECO:0000256" key="8">
    <source>
        <dbReference type="ARBA" id="ARBA00023008"/>
    </source>
</evidence>
<keyword evidence="7" id="KW-0560">Oxidoreductase</keyword>
<sequence length="277" mass="30746">MPSFTRTLLALAISPIAVLGHGHVRDVIVNGVTYPGYERYENQDLSKVVGWPFTTEDEGPVPVSSLNDPDIICHQGATNAKASVPLNAGDEITIRRFNEIGGFEHPGPELHYLAPCGDEGCDKVDKTKLEFFKFYELGLVKAGEADDPEWDTQRWATTEVHKHVYAEGDGFIDTFNVTIPKNIKPGPYVLRHELFGLHMADQGKAEFYPQCINLVINGSGTESPKGTPATEFYKNSDPGIDIDIWLNLKSYEIPGPALWTPQANGMQSKRHARNFVY</sequence>